<evidence type="ECO:0000313" key="6">
    <source>
        <dbReference type="EMBL" id="KAK3780615.1"/>
    </source>
</evidence>
<evidence type="ECO:0000256" key="3">
    <source>
        <dbReference type="SAM" id="MobiDB-lite"/>
    </source>
</evidence>
<feature type="transmembrane region" description="Helical" evidence="4">
    <location>
        <begin position="281"/>
        <end position="303"/>
    </location>
</feature>
<feature type="compositionally biased region" description="Polar residues" evidence="3">
    <location>
        <begin position="595"/>
        <end position="626"/>
    </location>
</feature>
<feature type="region of interest" description="Disordered" evidence="3">
    <location>
        <begin position="669"/>
        <end position="741"/>
    </location>
</feature>
<keyword evidence="1" id="KW-1015">Disulfide bond</keyword>
<dbReference type="Pfam" id="PF00431">
    <property type="entry name" value="CUB"/>
    <property type="match status" value="1"/>
</dbReference>
<accession>A0AAE1DSF3</accession>
<dbReference type="EMBL" id="JAWDGP010002698">
    <property type="protein sequence ID" value="KAK3780615.1"/>
    <property type="molecule type" value="Genomic_DNA"/>
</dbReference>
<dbReference type="InterPro" id="IPR000859">
    <property type="entry name" value="CUB_dom"/>
</dbReference>
<evidence type="ECO:0000313" key="7">
    <source>
        <dbReference type="Proteomes" id="UP001283361"/>
    </source>
</evidence>
<organism evidence="6 7">
    <name type="scientific">Elysia crispata</name>
    <name type="common">lettuce slug</name>
    <dbReference type="NCBI Taxonomy" id="231223"/>
    <lineage>
        <taxon>Eukaryota</taxon>
        <taxon>Metazoa</taxon>
        <taxon>Spiralia</taxon>
        <taxon>Lophotrochozoa</taxon>
        <taxon>Mollusca</taxon>
        <taxon>Gastropoda</taxon>
        <taxon>Heterobranchia</taxon>
        <taxon>Euthyneura</taxon>
        <taxon>Panpulmonata</taxon>
        <taxon>Sacoglossa</taxon>
        <taxon>Placobranchoidea</taxon>
        <taxon>Plakobranchidae</taxon>
        <taxon>Elysia</taxon>
    </lineage>
</organism>
<keyword evidence="4" id="KW-0472">Membrane</keyword>
<dbReference type="SMART" id="SM00042">
    <property type="entry name" value="CUB"/>
    <property type="match status" value="1"/>
</dbReference>
<dbReference type="InterPro" id="IPR035914">
    <property type="entry name" value="Sperma_CUB_dom_sf"/>
</dbReference>
<feature type="compositionally biased region" description="Basic and acidic residues" evidence="3">
    <location>
        <begin position="730"/>
        <end position="741"/>
    </location>
</feature>
<feature type="compositionally biased region" description="Low complexity" evidence="3">
    <location>
        <begin position="326"/>
        <end position="336"/>
    </location>
</feature>
<feature type="domain" description="CUB" evidence="5">
    <location>
        <begin position="144"/>
        <end position="269"/>
    </location>
</feature>
<feature type="compositionally biased region" description="Polar residues" evidence="3">
    <location>
        <begin position="699"/>
        <end position="727"/>
    </location>
</feature>
<reference evidence="6" key="1">
    <citation type="journal article" date="2023" name="G3 (Bethesda)">
        <title>A reference genome for the long-term kleptoplast-retaining sea slug Elysia crispata morphotype clarki.</title>
        <authorList>
            <person name="Eastman K.E."/>
            <person name="Pendleton A.L."/>
            <person name="Shaikh M.A."/>
            <person name="Suttiyut T."/>
            <person name="Ogas R."/>
            <person name="Tomko P."/>
            <person name="Gavelis G."/>
            <person name="Widhalm J.R."/>
            <person name="Wisecaver J.H."/>
        </authorList>
    </citation>
    <scope>NUCLEOTIDE SEQUENCE</scope>
    <source>
        <strain evidence="6">ECLA1</strain>
    </source>
</reference>
<evidence type="ECO:0000256" key="1">
    <source>
        <dbReference type="ARBA" id="ARBA00023157"/>
    </source>
</evidence>
<proteinExistence type="predicted"/>
<dbReference type="Gene3D" id="2.60.120.290">
    <property type="entry name" value="Spermadhesin, CUB domain"/>
    <property type="match status" value="1"/>
</dbReference>
<dbReference type="PROSITE" id="PS01180">
    <property type="entry name" value="CUB"/>
    <property type="match status" value="1"/>
</dbReference>
<feature type="region of interest" description="Disordered" evidence="3">
    <location>
        <begin position="504"/>
        <end position="652"/>
    </location>
</feature>
<name>A0AAE1DSF3_9GAST</name>
<dbReference type="AlphaFoldDB" id="A0AAE1DSF3"/>
<feature type="compositionally biased region" description="Low complexity" evidence="3">
    <location>
        <begin position="579"/>
        <end position="594"/>
    </location>
</feature>
<keyword evidence="7" id="KW-1185">Reference proteome</keyword>
<comment type="caution">
    <text evidence="2">Lacks conserved residue(s) required for the propagation of feature annotation.</text>
</comment>
<evidence type="ECO:0000256" key="2">
    <source>
        <dbReference type="PROSITE-ProRule" id="PRU00059"/>
    </source>
</evidence>
<feature type="region of interest" description="Disordered" evidence="3">
    <location>
        <begin position="326"/>
        <end position="345"/>
    </location>
</feature>
<keyword evidence="4" id="KW-1133">Transmembrane helix</keyword>
<evidence type="ECO:0000256" key="4">
    <source>
        <dbReference type="SAM" id="Phobius"/>
    </source>
</evidence>
<comment type="caution">
    <text evidence="6">The sequence shown here is derived from an EMBL/GenBank/DDBJ whole genome shotgun (WGS) entry which is preliminary data.</text>
</comment>
<protein>
    <recommendedName>
        <fullName evidence="5">CUB domain-containing protein</fullName>
    </recommendedName>
</protein>
<dbReference type="CDD" id="cd00041">
    <property type="entry name" value="CUB"/>
    <property type="match status" value="1"/>
</dbReference>
<dbReference type="SUPFAM" id="SSF49854">
    <property type="entry name" value="Spermadhesin, CUB domain"/>
    <property type="match status" value="1"/>
</dbReference>
<keyword evidence="4" id="KW-0812">Transmembrane</keyword>
<dbReference type="Proteomes" id="UP001283361">
    <property type="component" value="Unassembled WGS sequence"/>
</dbReference>
<sequence>MYRKSEEKRCRERVRRKDVEKELEIWYANRLEAVQVEFDTFRTSAGRVVGLISEETSKHGCPRQDSYDTPETGCICQALQTQSKDMIYKSTLTVIARVSASSPYLEEELQPSKMFGKLRISRVCAWLILVDLSSLLSLGSAALCDNTTPITQKAYVGPYVLDFPTRKGSSNNRAQPSGCAFKIQTYRKDYVIQLQFEQVSLVKDEHTGVCKERITVYDGPTTVYSVMASFCDGSPEMVTSSDEALIVFTPASDQEDTSGRLFSLNYKAVVERRHAGDTSHILRIGFGTFIGVIAFIVVCSGVCRKYKQAHPERSFFQFGGSRAGSSARAGRARGAQQPPPHGQSLRGKITGFFEAIFIKLTPTRHARARGSVTSTDYNETTLTAAEQLRRAGQAVHLRNTRGRYSTDGGRDSSTGTATGLEFGLSPVNVMGTVSPDNIGDHVIFGYQNIPSTSFTSDPGAVKPPTYEEVVNNANPLYLYHHGTYSNPVFSLKDEPAHLATAFSPPPPYSEVPLDTAEATAPPGPGHDRLVRNGTDPEYLGQGRAAINTSVSSDTTREVTHPESLTPGARTDQSTRVSSGEATGTEGAAKAGQEESPASNGSSTSPAMTLLSLATSSPQAVTTGEPFSSSPSSSRDSDVTVEMGGARLREPAREADVTVGVGGVRVHTTAENRTAAPLTPVYLNQGNEGAASHRSDDSQDSTTNLQLHCLNVTQAGNTESSSDSSNPGDTRASEADDRHTVP</sequence>
<evidence type="ECO:0000259" key="5">
    <source>
        <dbReference type="PROSITE" id="PS01180"/>
    </source>
</evidence>
<gene>
    <name evidence="6" type="ORF">RRG08_044840</name>
</gene>